<reference evidence="2" key="1">
    <citation type="submission" date="2023-10" db="EMBL/GenBank/DDBJ databases">
        <title>Chromosome-level genome of the transformable northern wattle, Acacia crassicarpa.</title>
        <authorList>
            <person name="Massaro I."/>
            <person name="Sinha N.R."/>
            <person name="Poethig S."/>
            <person name="Leichty A.R."/>
        </authorList>
    </citation>
    <scope>NUCLEOTIDE SEQUENCE</scope>
    <source>
        <strain evidence="2">Acra3RX</strain>
        <tissue evidence="2">Leaf</tissue>
    </source>
</reference>
<dbReference type="PANTHER" id="PTHR36368">
    <property type="entry name" value="ATP-DEPENDENT CASEINOLYTIC PROTEASE/CROTONASE FAMILY PROTEIN"/>
    <property type="match status" value="1"/>
</dbReference>
<protein>
    <submittedName>
        <fullName evidence="2">Uncharacterized protein</fullName>
    </submittedName>
</protein>
<dbReference type="EMBL" id="JAWXYG010000016">
    <property type="protein sequence ID" value="KAK4253217.1"/>
    <property type="molecule type" value="Genomic_DNA"/>
</dbReference>
<dbReference type="AlphaFoldDB" id="A0AAE1INT7"/>
<evidence type="ECO:0000313" key="3">
    <source>
        <dbReference type="Proteomes" id="UP001293593"/>
    </source>
</evidence>
<organism evidence="2 3">
    <name type="scientific">Acacia crassicarpa</name>
    <name type="common">northern wattle</name>
    <dbReference type="NCBI Taxonomy" id="499986"/>
    <lineage>
        <taxon>Eukaryota</taxon>
        <taxon>Viridiplantae</taxon>
        <taxon>Streptophyta</taxon>
        <taxon>Embryophyta</taxon>
        <taxon>Tracheophyta</taxon>
        <taxon>Spermatophyta</taxon>
        <taxon>Magnoliopsida</taxon>
        <taxon>eudicotyledons</taxon>
        <taxon>Gunneridae</taxon>
        <taxon>Pentapetalae</taxon>
        <taxon>rosids</taxon>
        <taxon>fabids</taxon>
        <taxon>Fabales</taxon>
        <taxon>Fabaceae</taxon>
        <taxon>Caesalpinioideae</taxon>
        <taxon>mimosoid clade</taxon>
        <taxon>Acacieae</taxon>
        <taxon>Acacia</taxon>
    </lineage>
</organism>
<feature type="region of interest" description="Disordered" evidence="1">
    <location>
        <begin position="1"/>
        <end position="23"/>
    </location>
</feature>
<dbReference type="Proteomes" id="UP001293593">
    <property type="component" value="Unassembled WGS sequence"/>
</dbReference>
<keyword evidence="3" id="KW-1185">Reference proteome</keyword>
<dbReference type="PANTHER" id="PTHR36368:SF1">
    <property type="entry name" value="ATP-DEPENDENT CASEINOLYTIC PROTEASE_CROTONASE FAMILY PROTEIN"/>
    <property type="match status" value="1"/>
</dbReference>
<comment type="caution">
    <text evidence="2">The sequence shown here is derived from an EMBL/GenBank/DDBJ whole genome shotgun (WGS) entry which is preliminary data.</text>
</comment>
<evidence type="ECO:0000313" key="2">
    <source>
        <dbReference type="EMBL" id="KAK4253217.1"/>
    </source>
</evidence>
<name>A0AAE1INT7_9FABA</name>
<gene>
    <name evidence="2" type="ORF">QN277_010547</name>
</gene>
<evidence type="ECO:0000256" key="1">
    <source>
        <dbReference type="SAM" id="MobiDB-lite"/>
    </source>
</evidence>
<proteinExistence type="predicted"/>
<accession>A0AAE1INT7</accession>
<sequence>MDSFPNLPQRNSQDPTASFSFSLPSEPPDIGNWFSSYVYESLVSGTSSQFEDSVSSKENGREIQGKDEHKVSRVNLVARQIFILKQRVKALEAKVMEQGEMITEMRVLLQSILKNKDTGLPLGGDDDIGGDPDQTAAF</sequence>